<protein>
    <submittedName>
        <fullName evidence="3">Candidate osmotically inducible lipoprotein B</fullName>
    </submittedName>
</protein>
<dbReference type="eggNOG" id="ENOG503367H">
    <property type="taxonomic scope" value="Bacteria"/>
</dbReference>
<evidence type="ECO:0000259" key="2">
    <source>
        <dbReference type="Pfam" id="PF05433"/>
    </source>
</evidence>
<evidence type="ECO:0000313" key="4">
    <source>
        <dbReference type="Proteomes" id="UP000008385"/>
    </source>
</evidence>
<dbReference type="Proteomes" id="UP000008385">
    <property type="component" value="Chromosome"/>
</dbReference>
<evidence type="ECO:0000256" key="1">
    <source>
        <dbReference type="SAM" id="SignalP"/>
    </source>
</evidence>
<dbReference type="STRING" id="365046.Rta_25970"/>
<dbReference type="KEGG" id="rta:Rta_25970"/>
<dbReference type="PROSITE" id="PS51257">
    <property type="entry name" value="PROKAR_LIPOPROTEIN"/>
    <property type="match status" value="1"/>
</dbReference>
<sequence>MNRKLLAAVAAASMMGLATGCASVDRQTAGTVGGAVAGGVLGDAVFGNTLGTVGGAAAGAYIGNRATDPNRR</sequence>
<keyword evidence="4" id="KW-1185">Reference proteome</keyword>
<accession>F5Y3P1</accession>
<keyword evidence="1" id="KW-0732">Signal</keyword>
<dbReference type="GO" id="GO:0019867">
    <property type="term" value="C:outer membrane"/>
    <property type="evidence" value="ECO:0007669"/>
    <property type="project" value="InterPro"/>
</dbReference>
<feature type="signal peptide" evidence="1">
    <location>
        <begin position="1"/>
        <end position="22"/>
    </location>
</feature>
<keyword evidence="3" id="KW-0449">Lipoprotein</keyword>
<gene>
    <name evidence="3" type="primary">osmB</name>
    <name evidence="3" type="ordered locus">Rta_25970</name>
</gene>
<feature type="chain" id="PRO_5003329316" evidence="1">
    <location>
        <begin position="23"/>
        <end position="72"/>
    </location>
</feature>
<proteinExistence type="predicted"/>
<dbReference type="AlphaFoldDB" id="F5Y3P1"/>
<dbReference type="Pfam" id="PF05433">
    <property type="entry name" value="Rick_17kDa_Anti"/>
    <property type="match status" value="1"/>
</dbReference>
<dbReference type="InterPro" id="IPR008816">
    <property type="entry name" value="Gly_zipper_2TM_dom"/>
</dbReference>
<dbReference type="EMBL" id="CP000245">
    <property type="protein sequence ID" value="AEG93698.1"/>
    <property type="molecule type" value="Genomic_DNA"/>
</dbReference>
<organism evidence="3 4">
    <name type="scientific">Ramlibacter tataouinensis (strain ATCC BAA-407 / DSM 14655 / LMG 21543 / TTB310)</name>
    <dbReference type="NCBI Taxonomy" id="365046"/>
    <lineage>
        <taxon>Bacteria</taxon>
        <taxon>Pseudomonadati</taxon>
        <taxon>Pseudomonadota</taxon>
        <taxon>Betaproteobacteria</taxon>
        <taxon>Burkholderiales</taxon>
        <taxon>Comamonadaceae</taxon>
        <taxon>Ramlibacter</taxon>
    </lineage>
</organism>
<name>F5Y3P1_RAMTT</name>
<reference evidence="4" key="1">
    <citation type="submission" date="2006-01" db="EMBL/GenBank/DDBJ databases">
        <title>Genome of the cyst-dividing bacterium Ramlibacter tataouinensis.</title>
        <authorList>
            <person name="Barakat M."/>
            <person name="Ortet P."/>
            <person name="De Luca G."/>
            <person name="Jourlin-Castelli C."/>
            <person name="Ansaldi M."/>
            <person name="Py B."/>
            <person name="Fichant G."/>
            <person name="Coutinho P."/>
            <person name="Voulhoux R."/>
            <person name="Bastien O."/>
            <person name="Roy S."/>
            <person name="Marechal E."/>
            <person name="Henrissat B."/>
            <person name="Quentin Y."/>
            <person name="Noirot P."/>
            <person name="Filloux A."/>
            <person name="Mejean V."/>
            <person name="DuBow M."/>
            <person name="Barras F."/>
            <person name="Heulin T."/>
        </authorList>
    </citation>
    <scope>NUCLEOTIDE SEQUENCE [LARGE SCALE GENOMIC DNA]</scope>
    <source>
        <strain evidence="4">ATCC BAA-407 / DSM 14655 / LMG 21543 / TTB310</strain>
    </source>
</reference>
<feature type="domain" description="Glycine zipper 2TM" evidence="2">
    <location>
        <begin position="29"/>
        <end position="66"/>
    </location>
</feature>
<evidence type="ECO:0000313" key="3">
    <source>
        <dbReference type="EMBL" id="AEG93698.1"/>
    </source>
</evidence>
<dbReference type="HOGENOM" id="CLU_158447_4_0_4"/>
<reference evidence="3 4" key="2">
    <citation type="journal article" date="2011" name="PLoS ONE">
        <title>The Cyst-Dividing Bacterium Ramlibacter tataouinensis TTB310 Genome Reveals a Well-Stocked Toolbox for Adaptation to a Desert Environment.</title>
        <authorList>
            <person name="De Luca G."/>
            <person name="Barakat M."/>
            <person name="Ortet P."/>
            <person name="Fochesato S."/>
            <person name="Jourlin-Castelli C."/>
            <person name="Ansaldi M."/>
            <person name="Py B."/>
            <person name="Fichant G."/>
            <person name="Coutinho P.M."/>
            <person name="Voulhoux R."/>
            <person name="Bastien O."/>
            <person name="Marechal E."/>
            <person name="Henrissat B."/>
            <person name="Quentin Y."/>
            <person name="Noirot P."/>
            <person name="Filloux A."/>
            <person name="Mejean V."/>
            <person name="Dubow M.S."/>
            <person name="Barras F."/>
            <person name="Barbe V."/>
            <person name="Weissenbach J."/>
            <person name="Mihalcescu I."/>
            <person name="Vermeglio A."/>
            <person name="Achouak W."/>
            <person name="Heulin T."/>
        </authorList>
    </citation>
    <scope>NUCLEOTIDE SEQUENCE [LARGE SCALE GENOMIC DNA]</scope>
    <source>
        <strain evidence="4">ATCC BAA-407 / DSM 14655 / LMG 21543 / TTB310</strain>
    </source>
</reference>